<evidence type="ECO:0000259" key="10">
    <source>
        <dbReference type="Pfam" id="PF01738"/>
    </source>
</evidence>
<gene>
    <name evidence="11" type="ORF">CMV30_11465</name>
</gene>
<keyword evidence="6" id="KW-0378">Hydrolase</keyword>
<comment type="function">
    <text evidence="9">Involved in degradation of plant cell walls. Hydrolyzes the feruloyl-arabinose ester bond in arabinoxylans, and the feruloyl-galactose ester bond in pectin. Active against paranitrophenyl-acetate, methyl ferulate and wheat arabinoxylan.</text>
</comment>
<dbReference type="KEGG" id="vbh:CMV30_11465"/>
<dbReference type="Proteomes" id="UP000217265">
    <property type="component" value="Chromosome"/>
</dbReference>
<keyword evidence="7" id="KW-0119">Carbohydrate metabolism</keyword>
<dbReference type="GO" id="GO:0045493">
    <property type="term" value="P:xylan catabolic process"/>
    <property type="evidence" value="ECO:0007669"/>
    <property type="project" value="UniProtKB-KW"/>
</dbReference>
<dbReference type="GO" id="GO:0030600">
    <property type="term" value="F:feruloyl esterase activity"/>
    <property type="evidence" value="ECO:0007669"/>
    <property type="project" value="InterPro"/>
</dbReference>
<keyword evidence="3" id="KW-0964">Secreted</keyword>
<keyword evidence="5" id="KW-0732">Signal</keyword>
<evidence type="ECO:0000313" key="12">
    <source>
        <dbReference type="Proteomes" id="UP000217265"/>
    </source>
</evidence>
<comment type="similarity">
    <text evidence="2">Belongs to the faeC family.</text>
</comment>
<dbReference type="SUPFAM" id="SSF53474">
    <property type="entry name" value="alpha/beta-Hydrolases"/>
    <property type="match status" value="1"/>
</dbReference>
<dbReference type="EMBL" id="CP023344">
    <property type="protein sequence ID" value="ATC64521.1"/>
    <property type="molecule type" value="Genomic_DNA"/>
</dbReference>
<evidence type="ECO:0000256" key="4">
    <source>
        <dbReference type="ARBA" id="ARBA00022651"/>
    </source>
</evidence>
<comment type="subcellular location">
    <subcellularLocation>
        <location evidence="1">Secreted</location>
    </subcellularLocation>
</comment>
<dbReference type="PANTHER" id="PTHR38050">
    <property type="match status" value="1"/>
</dbReference>
<evidence type="ECO:0000313" key="11">
    <source>
        <dbReference type="EMBL" id="ATC64521.1"/>
    </source>
</evidence>
<dbReference type="RefSeq" id="WP_096056152.1">
    <property type="nucleotide sequence ID" value="NZ_CP023344.1"/>
</dbReference>
<proteinExistence type="inferred from homology"/>
<dbReference type="AlphaFoldDB" id="A0A290QJL1"/>
<accession>A0A290QJL1</accession>
<dbReference type="InterPro" id="IPR029058">
    <property type="entry name" value="AB_hydrolase_fold"/>
</dbReference>
<keyword evidence="12" id="KW-1185">Reference proteome</keyword>
<keyword evidence="4" id="KW-0858">Xylan degradation</keyword>
<dbReference type="OrthoDB" id="9764953at2"/>
<evidence type="ECO:0000256" key="2">
    <source>
        <dbReference type="ARBA" id="ARBA00010278"/>
    </source>
</evidence>
<evidence type="ECO:0000256" key="5">
    <source>
        <dbReference type="ARBA" id="ARBA00022729"/>
    </source>
</evidence>
<dbReference type="Gene3D" id="3.40.50.1820">
    <property type="entry name" value="alpha/beta hydrolase"/>
    <property type="match status" value="1"/>
</dbReference>
<dbReference type="InterPro" id="IPR002925">
    <property type="entry name" value="Dienelactn_hydro"/>
</dbReference>
<reference evidence="11 12" key="1">
    <citation type="submission" date="2017-09" db="EMBL/GenBank/DDBJ databases">
        <title>Complete genome sequence of Verrucomicrobial strain HZ-65, isolated from freshwater.</title>
        <authorList>
            <person name="Choi A."/>
        </authorList>
    </citation>
    <scope>NUCLEOTIDE SEQUENCE [LARGE SCALE GENOMIC DNA]</scope>
    <source>
        <strain evidence="11 12">HZ-65</strain>
    </source>
</reference>
<sequence length="257" mass="28810">MKTGIRSFAFFAIQCVSLCSLVRAEDAEVSAPVTRSREVIQVDGRERNYVISRPAVIIPGRPYPLVFGFHGYRGEVKAWMYDYTQFDALILDQHFIVVYPEGPVSWNSRSDSPDLKFFDQIVEELAAKFPVDRSRIYAFGHSNGAGFASSLLFSRKDTVAAVAAYAGIVRMRTAGPDDRKPPLFIVWGEKDEFAPAASDRVQSSVQAFRNAGYPVTFWAVPNCGHGWGGREQQMEEKILTFFFKHQLPAQALPQSMP</sequence>
<evidence type="ECO:0000256" key="3">
    <source>
        <dbReference type="ARBA" id="ARBA00022525"/>
    </source>
</evidence>
<evidence type="ECO:0000256" key="1">
    <source>
        <dbReference type="ARBA" id="ARBA00004613"/>
    </source>
</evidence>
<dbReference type="GO" id="GO:0005576">
    <property type="term" value="C:extracellular region"/>
    <property type="evidence" value="ECO:0007669"/>
    <property type="project" value="UniProtKB-SubCell"/>
</dbReference>
<dbReference type="InterPro" id="IPR043595">
    <property type="entry name" value="FaeB/C/D"/>
</dbReference>
<feature type="domain" description="Dienelactone hydrolase" evidence="10">
    <location>
        <begin position="122"/>
        <end position="233"/>
    </location>
</feature>
<name>A0A290QJL1_9BACT</name>
<dbReference type="Pfam" id="PF01738">
    <property type="entry name" value="DLH"/>
    <property type="match status" value="1"/>
</dbReference>
<evidence type="ECO:0000256" key="6">
    <source>
        <dbReference type="ARBA" id="ARBA00022801"/>
    </source>
</evidence>
<protein>
    <recommendedName>
        <fullName evidence="10">Dienelactone hydrolase domain-containing protein</fullName>
    </recommendedName>
</protein>
<dbReference type="PANTHER" id="PTHR38050:SF1">
    <property type="entry name" value="FERULOYL ESTERASE C"/>
    <property type="match status" value="1"/>
</dbReference>
<organism evidence="11 12">
    <name type="scientific">Nibricoccus aquaticus</name>
    <dbReference type="NCBI Taxonomy" id="2576891"/>
    <lineage>
        <taxon>Bacteria</taxon>
        <taxon>Pseudomonadati</taxon>
        <taxon>Verrucomicrobiota</taxon>
        <taxon>Opitutia</taxon>
        <taxon>Opitutales</taxon>
        <taxon>Opitutaceae</taxon>
        <taxon>Nibricoccus</taxon>
    </lineage>
</organism>
<keyword evidence="8" id="KW-0624">Polysaccharide degradation</keyword>
<evidence type="ECO:0000256" key="9">
    <source>
        <dbReference type="ARBA" id="ARBA00025250"/>
    </source>
</evidence>
<evidence type="ECO:0000256" key="8">
    <source>
        <dbReference type="ARBA" id="ARBA00023326"/>
    </source>
</evidence>
<evidence type="ECO:0000256" key="7">
    <source>
        <dbReference type="ARBA" id="ARBA00023277"/>
    </source>
</evidence>